<dbReference type="PIRSF" id="PIRSF033303">
    <property type="entry name" value="UCP033303"/>
    <property type="match status" value="1"/>
</dbReference>
<evidence type="ECO:0000313" key="2">
    <source>
        <dbReference type="Proteomes" id="UP001597173"/>
    </source>
</evidence>
<dbReference type="EMBL" id="JBHTNF010000010">
    <property type="protein sequence ID" value="MFD1329245.1"/>
    <property type="molecule type" value="Genomic_DNA"/>
</dbReference>
<proteinExistence type="predicted"/>
<sequence length="211" mass="23256">MANVKWELQGREFFQCNCAYSCPCQFNDLPTHGNCRSAGAIDIETGFHGDTRLDGLRIAMIATWPGAIHEGHGQCVPIIDERATPEQRNALLRITSGQDTEPGATFFAVFATTFDTVHEPVFAQIDFDVDVDKRTARIGVPGWIDARGEPILNPVTGDEHRVRLTLPQGFEFDTCEVGRGWAEVKGPLTVSLADSHAHFARLHMTETGVVH</sequence>
<dbReference type="Proteomes" id="UP001597173">
    <property type="component" value="Unassembled WGS sequence"/>
</dbReference>
<keyword evidence="2" id="KW-1185">Reference proteome</keyword>
<name>A0ABW3YZL0_MYCRA</name>
<dbReference type="InterPro" id="IPR014581">
    <property type="entry name" value="UCP033303"/>
</dbReference>
<organism evidence="1 2">
    <name type="scientific">Mycoplana ramosa</name>
    <name type="common">Mycoplana bullata</name>
    <dbReference type="NCBI Taxonomy" id="40837"/>
    <lineage>
        <taxon>Bacteria</taxon>
        <taxon>Pseudomonadati</taxon>
        <taxon>Pseudomonadota</taxon>
        <taxon>Alphaproteobacteria</taxon>
        <taxon>Hyphomicrobiales</taxon>
        <taxon>Rhizobiaceae</taxon>
        <taxon>Mycoplana</taxon>
    </lineage>
</organism>
<dbReference type="Pfam" id="PF07040">
    <property type="entry name" value="DUF1326"/>
    <property type="match status" value="1"/>
</dbReference>
<evidence type="ECO:0000313" key="1">
    <source>
        <dbReference type="EMBL" id="MFD1329245.1"/>
    </source>
</evidence>
<reference evidence="2" key="1">
    <citation type="journal article" date="2019" name="Int. J. Syst. Evol. Microbiol.">
        <title>The Global Catalogue of Microorganisms (GCM) 10K type strain sequencing project: providing services to taxonomists for standard genome sequencing and annotation.</title>
        <authorList>
            <consortium name="The Broad Institute Genomics Platform"/>
            <consortium name="The Broad Institute Genome Sequencing Center for Infectious Disease"/>
            <person name="Wu L."/>
            <person name="Ma J."/>
        </authorList>
    </citation>
    <scope>NUCLEOTIDE SEQUENCE [LARGE SCALE GENOMIC DNA]</scope>
    <source>
        <strain evidence="2">CCUG 55609</strain>
    </source>
</reference>
<gene>
    <name evidence="1" type="ORF">ACFQ33_15250</name>
</gene>
<protein>
    <submittedName>
        <fullName evidence="1">DUF1326 domain-containing protein</fullName>
    </submittedName>
</protein>
<dbReference type="InterPro" id="IPR009758">
    <property type="entry name" value="DUF1326"/>
</dbReference>
<comment type="caution">
    <text evidence="1">The sequence shown here is derived from an EMBL/GenBank/DDBJ whole genome shotgun (WGS) entry which is preliminary data.</text>
</comment>
<dbReference type="RefSeq" id="WP_374840003.1">
    <property type="nucleotide sequence ID" value="NZ_JBHEEW010000012.1"/>
</dbReference>
<accession>A0ABW3YZL0</accession>